<accession>A0A319BKI9</accession>
<proteinExistence type="predicted"/>
<dbReference type="Proteomes" id="UP000248405">
    <property type="component" value="Unassembled WGS sequence"/>
</dbReference>
<dbReference type="EMBL" id="KZ821615">
    <property type="protein sequence ID" value="PYH73726.1"/>
    <property type="molecule type" value="Genomic_DNA"/>
</dbReference>
<evidence type="ECO:0000313" key="1">
    <source>
        <dbReference type="EMBL" id="PYH73726.1"/>
    </source>
</evidence>
<dbReference type="GeneID" id="37205807"/>
<dbReference type="AlphaFoldDB" id="A0A319BKI9"/>
<protein>
    <submittedName>
        <fullName evidence="1">Uncharacterized protein</fullName>
    </submittedName>
</protein>
<gene>
    <name evidence="1" type="ORF">BO88DRAFT_104119</name>
</gene>
<reference evidence="1" key="1">
    <citation type="submission" date="2016-12" db="EMBL/GenBank/DDBJ databases">
        <title>The genomes of Aspergillus section Nigri reveals drivers in fungal speciation.</title>
        <authorList>
            <consortium name="DOE Joint Genome Institute"/>
            <person name="Vesth T.C."/>
            <person name="Nybo J."/>
            <person name="Theobald S."/>
            <person name="Brandl J."/>
            <person name="Frisvad J.C."/>
            <person name="Nielsen K.F."/>
            <person name="Lyhne E.K."/>
            <person name="Kogle M.E."/>
            <person name="Kuo A."/>
            <person name="Riley R."/>
            <person name="Clum A."/>
            <person name="Nolan M."/>
            <person name="Lipzen A."/>
            <person name="Salamov A."/>
            <person name="Henrissat B."/>
            <person name="Wiebenga A."/>
            <person name="De Vries R.P."/>
            <person name="Grigoriev I.V."/>
            <person name="Mortensen U.H."/>
            <person name="Andersen M.R."/>
            <person name="Baker S.E."/>
        </authorList>
    </citation>
    <scope>NUCLEOTIDE SEQUENCE [LARGE SCALE GENOMIC DNA]</scope>
    <source>
        <strain evidence="1">CBS 113365</strain>
    </source>
</reference>
<dbReference type="RefSeq" id="XP_025567520.1">
    <property type="nucleotide sequence ID" value="XM_025701215.1"/>
</dbReference>
<sequence length="88" mass="9798">MHCGVSFLSGGVFLDLPVYALAHSCGLFSLPFWGVIRLLEIRSWCENNSQLVCWRVAVGDSDGHLDPNLWISVSTSQQRQHNSSRSAH</sequence>
<keyword evidence="2" id="KW-1185">Reference proteome</keyword>
<organism evidence="1 2">
    <name type="scientific">Aspergillus vadensis (strain CBS 113365 / IMI 142717 / IBT 24658)</name>
    <dbReference type="NCBI Taxonomy" id="1448311"/>
    <lineage>
        <taxon>Eukaryota</taxon>
        <taxon>Fungi</taxon>
        <taxon>Dikarya</taxon>
        <taxon>Ascomycota</taxon>
        <taxon>Pezizomycotina</taxon>
        <taxon>Eurotiomycetes</taxon>
        <taxon>Eurotiomycetidae</taxon>
        <taxon>Eurotiales</taxon>
        <taxon>Aspergillaceae</taxon>
        <taxon>Aspergillus</taxon>
        <taxon>Aspergillus subgen. Circumdati</taxon>
    </lineage>
</organism>
<evidence type="ECO:0000313" key="2">
    <source>
        <dbReference type="Proteomes" id="UP000248405"/>
    </source>
</evidence>
<name>A0A319BKI9_ASPVC</name>